<accession>A0A4R6RU12</accession>
<dbReference type="EMBL" id="SNYA01000007">
    <property type="protein sequence ID" value="TDP90380.1"/>
    <property type="molecule type" value="Genomic_DNA"/>
</dbReference>
<proteinExistence type="predicted"/>
<evidence type="ECO:0000313" key="3">
    <source>
        <dbReference type="Proteomes" id="UP000295601"/>
    </source>
</evidence>
<name>A0A4R6RU12_9MICO</name>
<feature type="region of interest" description="Disordered" evidence="1">
    <location>
        <begin position="1"/>
        <end position="28"/>
    </location>
</feature>
<evidence type="ECO:0008006" key="4">
    <source>
        <dbReference type="Google" id="ProtNLM"/>
    </source>
</evidence>
<dbReference type="RefSeq" id="WP_133617526.1">
    <property type="nucleotide sequence ID" value="NZ_CP080492.1"/>
</dbReference>
<organism evidence="2 3">
    <name type="scientific">Leucobacter luti</name>
    <dbReference type="NCBI Taxonomy" id="340320"/>
    <lineage>
        <taxon>Bacteria</taxon>
        <taxon>Bacillati</taxon>
        <taxon>Actinomycetota</taxon>
        <taxon>Actinomycetes</taxon>
        <taxon>Micrococcales</taxon>
        <taxon>Microbacteriaceae</taxon>
        <taxon>Leucobacter</taxon>
    </lineage>
</organism>
<dbReference type="Proteomes" id="UP000295601">
    <property type="component" value="Unassembled WGS sequence"/>
</dbReference>
<dbReference type="AlphaFoldDB" id="A0A4R6RU12"/>
<protein>
    <recommendedName>
        <fullName evidence="4">ATP/GTP-binding protein</fullName>
    </recommendedName>
</protein>
<keyword evidence="3" id="KW-1185">Reference proteome</keyword>
<reference evidence="2 3" key="1">
    <citation type="submission" date="2019-03" db="EMBL/GenBank/DDBJ databases">
        <title>Genomic analyses of the natural microbiome of Caenorhabditis elegans.</title>
        <authorList>
            <person name="Samuel B."/>
        </authorList>
    </citation>
    <scope>NUCLEOTIDE SEQUENCE [LARGE SCALE GENOMIC DNA]</scope>
    <source>
        <strain evidence="2 3">JUb18</strain>
    </source>
</reference>
<sequence>MPRKHRRTRPSELPDVTRLANGGARRESRRGREWFVREISASRAEKAYRCPDCGQEIPAGQAHLVAWSAEHMFGDDAAVRDRRHYHAHCWRLA</sequence>
<dbReference type="OrthoDB" id="3381577at2"/>
<evidence type="ECO:0000313" key="2">
    <source>
        <dbReference type="EMBL" id="TDP90380.1"/>
    </source>
</evidence>
<comment type="caution">
    <text evidence="2">The sequence shown here is derived from an EMBL/GenBank/DDBJ whole genome shotgun (WGS) entry which is preliminary data.</text>
</comment>
<gene>
    <name evidence="2" type="ORF">EDF62_2951</name>
</gene>
<evidence type="ECO:0000256" key="1">
    <source>
        <dbReference type="SAM" id="MobiDB-lite"/>
    </source>
</evidence>